<accession>A0AAP9WAM3</accession>
<gene>
    <name evidence="1" type="ORF">Lepto782_07745</name>
</gene>
<organism evidence="1 2">
    <name type="scientific">Leptospira interrogans serovar Canicola</name>
    <dbReference type="NCBI Taxonomy" id="211880"/>
    <lineage>
        <taxon>Bacteria</taxon>
        <taxon>Pseudomonadati</taxon>
        <taxon>Spirochaetota</taxon>
        <taxon>Spirochaetia</taxon>
        <taxon>Leptospirales</taxon>
        <taxon>Leptospiraceae</taxon>
        <taxon>Leptospira</taxon>
    </lineage>
</organism>
<protein>
    <submittedName>
        <fullName evidence="1">Uncharacterized protein</fullName>
    </submittedName>
</protein>
<dbReference type="Proteomes" id="UP000663124">
    <property type="component" value="Chromosome 1"/>
</dbReference>
<evidence type="ECO:0000313" key="2">
    <source>
        <dbReference type="Proteomes" id="UP000663124"/>
    </source>
</evidence>
<dbReference type="AlphaFoldDB" id="A0AAP9WAM3"/>
<name>A0AAP9WAM3_LEPIR</name>
<sequence>MKHFVNLRYRTFLFKINLFETNKVVLEIFLIECEEKQLTTISNKKEERFCIFKFQLQIPLNNRRFLRTPPFVLPRPKFLKKDRNPYWILK</sequence>
<reference evidence="1" key="1">
    <citation type="submission" date="2019-09" db="EMBL/GenBank/DDBJ databases">
        <title>Comparative Genomics of Leptospira interrogans Reveals Genome Plasticity - A Common Adaptive Strategy for Survival in Various Hosts.</title>
        <authorList>
            <person name="Ramli S.R."/>
            <person name="Bunk B."/>
            <person name="Goris M."/>
            <person name="Bhuju S."/>
            <person name="Jarek M."/>
            <person name="Sproer C."/>
            <person name="Mustakim S."/>
            <person name="Strommenger B."/>
            <person name="Pessler F."/>
        </authorList>
    </citation>
    <scope>NUCLEOTIDE SEQUENCE</scope>
    <source>
        <strain evidence="1">782</strain>
    </source>
</reference>
<dbReference type="EMBL" id="CP043884">
    <property type="protein sequence ID" value="QOI42163.1"/>
    <property type="molecule type" value="Genomic_DNA"/>
</dbReference>
<evidence type="ECO:0000313" key="1">
    <source>
        <dbReference type="EMBL" id="QOI42163.1"/>
    </source>
</evidence>
<proteinExistence type="predicted"/>